<accession>A0A7Y6NS90</accession>
<dbReference type="AlphaFoldDB" id="A0A7Y6NS90"/>
<keyword evidence="2" id="KW-1185">Reference proteome</keyword>
<gene>
    <name evidence="1" type="ORF">HQN59_21745</name>
</gene>
<proteinExistence type="predicted"/>
<name>A0A7Y6NS90_9BURK</name>
<reference evidence="1 2" key="1">
    <citation type="submission" date="2020-06" db="EMBL/GenBank/DDBJ databases">
        <title>Schlegella sp. ID0723 isolated from air conditioner.</title>
        <authorList>
            <person name="Kim D.Y."/>
            <person name="Kim D.-U."/>
        </authorList>
    </citation>
    <scope>NUCLEOTIDE SEQUENCE [LARGE SCALE GENOMIC DNA]</scope>
    <source>
        <strain evidence="1 2">ID0723</strain>
    </source>
</reference>
<comment type="caution">
    <text evidence="1">The sequence shown here is derived from an EMBL/GenBank/DDBJ whole genome shotgun (WGS) entry which is preliminary data.</text>
</comment>
<protein>
    <submittedName>
        <fullName evidence="1">Uncharacterized protein</fullName>
    </submittedName>
</protein>
<organism evidence="1 2">
    <name type="scientific">Piscinibacter koreensis</name>
    <dbReference type="NCBI Taxonomy" id="2742824"/>
    <lineage>
        <taxon>Bacteria</taxon>
        <taxon>Pseudomonadati</taxon>
        <taxon>Pseudomonadota</taxon>
        <taxon>Betaproteobacteria</taxon>
        <taxon>Burkholderiales</taxon>
        <taxon>Sphaerotilaceae</taxon>
        <taxon>Piscinibacter</taxon>
    </lineage>
</organism>
<evidence type="ECO:0000313" key="2">
    <source>
        <dbReference type="Proteomes" id="UP000529637"/>
    </source>
</evidence>
<sequence length="129" mass="13843">MIIALLASGTLYASHSDIAFSPAVPRLGGLVTEIGAPDGNGGVHRFRARQVGPYYAPANFPPGKLRGWRLTFVGGERFAKTFEVMSNTDHEFVVKALDVPLDGVAINDMFIVEDINSAEPINNSGEPTK</sequence>
<dbReference type="EMBL" id="JABWMJ010000012">
    <property type="protein sequence ID" value="NUZ08381.1"/>
    <property type="molecule type" value="Genomic_DNA"/>
</dbReference>
<evidence type="ECO:0000313" key="1">
    <source>
        <dbReference type="EMBL" id="NUZ08381.1"/>
    </source>
</evidence>
<dbReference type="RefSeq" id="WP_176071214.1">
    <property type="nucleotide sequence ID" value="NZ_JABWMJ010000012.1"/>
</dbReference>
<dbReference type="Proteomes" id="UP000529637">
    <property type="component" value="Unassembled WGS sequence"/>
</dbReference>